<keyword evidence="3 5" id="KW-1133">Transmembrane helix</keyword>
<evidence type="ECO:0000313" key="8">
    <source>
        <dbReference type="Proteomes" id="UP000663879"/>
    </source>
</evidence>
<keyword evidence="4 5" id="KW-0472">Membrane</keyword>
<feature type="transmembrane region" description="Helical" evidence="5">
    <location>
        <begin position="304"/>
        <end position="324"/>
    </location>
</feature>
<evidence type="ECO:0000256" key="5">
    <source>
        <dbReference type="SAM" id="Phobius"/>
    </source>
</evidence>
<dbReference type="InterPro" id="IPR017452">
    <property type="entry name" value="GPCR_Rhodpsn_7TM"/>
</dbReference>
<accession>A0A814DJK0</accession>
<organism evidence="7 8">
    <name type="scientific">Brachionus calyciflorus</name>
    <dbReference type="NCBI Taxonomy" id="104777"/>
    <lineage>
        <taxon>Eukaryota</taxon>
        <taxon>Metazoa</taxon>
        <taxon>Spiralia</taxon>
        <taxon>Gnathifera</taxon>
        <taxon>Rotifera</taxon>
        <taxon>Eurotatoria</taxon>
        <taxon>Monogononta</taxon>
        <taxon>Pseudotrocha</taxon>
        <taxon>Ploima</taxon>
        <taxon>Brachionidae</taxon>
        <taxon>Brachionus</taxon>
    </lineage>
</organism>
<evidence type="ECO:0000259" key="6">
    <source>
        <dbReference type="PROSITE" id="PS50262"/>
    </source>
</evidence>
<sequence>MSDKINLFEFYTIPTCFVIGLIGNTFGSICLLSNRRLRERTPLFLLAIIGIFDTILLTSQLQRWMATFFNEKIFLVTHSLCKVYFMILRSSILISSALTSILILIRFVGLFFGHYKLSTYSNLGQMSSRLCVAYIISISISLTWHELWTSGLKNGDEPIVELESDDPKYMSTNSTEIEYDNLRCFKNVMNYEIVNMINRIYFFILFLIFLNLAIVPFILLSKIRKNNKLKNLNFLNLGHENLRKNHKSYSLPTIGLSTSYKQSVIVLDEDGKRKTFSISEINSEQNGKETDPLNPKYKKPRKKFSLCVCFISFLTGVFCLPYAILDIGLYEHAQTNNRILNTTFSEFSIDTLRLPLILINIPHCIKFYLLFIFYSKFRNQMSKLLKIKFYINFYMIKDQFKEKSPRGEIRSRLFKFVIMNNFRMFKLRRLSSSSQSVFGDSNEEDKKLNKIFMEFKGDEKEERNCSETSSVCGYNVSTNINRTTSNQIGNFLEAYELDFNLIPTASNQIY</sequence>
<feature type="transmembrane region" description="Helical" evidence="5">
    <location>
        <begin position="12"/>
        <end position="32"/>
    </location>
</feature>
<protein>
    <recommendedName>
        <fullName evidence="6">G-protein coupled receptors family 1 profile domain-containing protein</fullName>
    </recommendedName>
</protein>
<comment type="caution">
    <text evidence="7">The sequence shown here is derived from an EMBL/GenBank/DDBJ whole genome shotgun (WGS) entry which is preliminary data.</text>
</comment>
<name>A0A814DJK0_9BILA</name>
<proteinExistence type="predicted"/>
<feature type="transmembrane region" description="Helical" evidence="5">
    <location>
        <begin position="200"/>
        <end position="220"/>
    </location>
</feature>
<evidence type="ECO:0000256" key="1">
    <source>
        <dbReference type="ARBA" id="ARBA00004370"/>
    </source>
</evidence>
<comment type="subcellular location">
    <subcellularLocation>
        <location evidence="1">Membrane</location>
    </subcellularLocation>
</comment>
<keyword evidence="8" id="KW-1185">Reference proteome</keyword>
<dbReference type="PROSITE" id="PS50262">
    <property type="entry name" value="G_PROTEIN_RECEP_F1_2"/>
    <property type="match status" value="1"/>
</dbReference>
<evidence type="ECO:0000256" key="4">
    <source>
        <dbReference type="ARBA" id="ARBA00023136"/>
    </source>
</evidence>
<evidence type="ECO:0000256" key="3">
    <source>
        <dbReference type="ARBA" id="ARBA00022989"/>
    </source>
</evidence>
<dbReference type="GO" id="GO:0016020">
    <property type="term" value="C:membrane"/>
    <property type="evidence" value="ECO:0007669"/>
    <property type="project" value="UniProtKB-SubCell"/>
</dbReference>
<keyword evidence="2 5" id="KW-0812">Transmembrane</keyword>
<feature type="transmembrane region" description="Helical" evidence="5">
    <location>
        <begin position="44"/>
        <end position="63"/>
    </location>
</feature>
<dbReference type="PANTHER" id="PTHR46641:SF25">
    <property type="entry name" value="CNMAMIDE RECEPTOR-RELATED"/>
    <property type="match status" value="1"/>
</dbReference>
<evidence type="ECO:0000256" key="2">
    <source>
        <dbReference type="ARBA" id="ARBA00022692"/>
    </source>
</evidence>
<feature type="transmembrane region" description="Helical" evidence="5">
    <location>
        <begin position="126"/>
        <end position="144"/>
    </location>
</feature>
<gene>
    <name evidence="7" type="ORF">OXX778_LOCUS14295</name>
</gene>
<dbReference type="OrthoDB" id="10527681at2759"/>
<dbReference type="PANTHER" id="PTHR46641">
    <property type="entry name" value="FMRFAMIDE RECEPTOR-RELATED"/>
    <property type="match status" value="1"/>
</dbReference>
<feature type="domain" description="G-protein coupled receptors family 1 profile" evidence="6">
    <location>
        <begin position="23"/>
        <end position="370"/>
    </location>
</feature>
<reference evidence="7" key="1">
    <citation type="submission" date="2021-02" db="EMBL/GenBank/DDBJ databases">
        <authorList>
            <person name="Nowell W R."/>
        </authorList>
    </citation>
    <scope>NUCLEOTIDE SEQUENCE</scope>
    <source>
        <strain evidence="7">Ploen Becks lab</strain>
    </source>
</reference>
<dbReference type="EMBL" id="CAJNOC010002915">
    <property type="protein sequence ID" value="CAF0957974.1"/>
    <property type="molecule type" value="Genomic_DNA"/>
</dbReference>
<feature type="transmembrane region" description="Helical" evidence="5">
    <location>
        <begin position="83"/>
        <end position="105"/>
    </location>
</feature>
<dbReference type="Proteomes" id="UP000663879">
    <property type="component" value="Unassembled WGS sequence"/>
</dbReference>
<dbReference type="SUPFAM" id="SSF81321">
    <property type="entry name" value="Family A G protein-coupled receptor-like"/>
    <property type="match status" value="1"/>
</dbReference>
<dbReference type="InterPro" id="IPR052954">
    <property type="entry name" value="GPCR-Ligand_Int"/>
</dbReference>
<dbReference type="Gene3D" id="1.20.1070.10">
    <property type="entry name" value="Rhodopsin 7-helix transmembrane proteins"/>
    <property type="match status" value="1"/>
</dbReference>
<feature type="transmembrane region" description="Helical" evidence="5">
    <location>
        <begin position="354"/>
        <end position="374"/>
    </location>
</feature>
<dbReference type="AlphaFoldDB" id="A0A814DJK0"/>
<evidence type="ECO:0000313" key="7">
    <source>
        <dbReference type="EMBL" id="CAF0957974.1"/>
    </source>
</evidence>